<comment type="caution">
    <text evidence="19">The sequence shown here is derived from an EMBL/GenBank/DDBJ whole genome shotgun (WGS) entry which is preliminary data.</text>
</comment>
<evidence type="ECO:0000256" key="12">
    <source>
        <dbReference type="ARBA" id="ARBA00029436"/>
    </source>
</evidence>
<dbReference type="GO" id="GO:0004160">
    <property type="term" value="F:dihydroxy-acid dehydratase activity"/>
    <property type="evidence" value="ECO:0007669"/>
    <property type="project" value="UniProtKB-EC"/>
</dbReference>
<dbReference type="Proteomes" id="UP000770015">
    <property type="component" value="Unassembled WGS sequence"/>
</dbReference>
<comment type="cofactor">
    <cofactor evidence="1">
        <name>Mg(2+)</name>
        <dbReference type="ChEBI" id="CHEBI:18420"/>
    </cofactor>
</comment>
<feature type="domain" description="Dihydroxy-acid/6-phosphogluconate dehydratase C-terminal" evidence="18">
    <location>
        <begin position="409"/>
        <end position="600"/>
    </location>
</feature>
<dbReference type="OrthoDB" id="3851628at2759"/>
<reference evidence="19" key="1">
    <citation type="journal article" date="2021" name="Nat. Commun.">
        <title>Genetic determinants of endophytism in the Arabidopsis root mycobiome.</title>
        <authorList>
            <person name="Mesny F."/>
            <person name="Miyauchi S."/>
            <person name="Thiergart T."/>
            <person name="Pickel B."/>
            <person name="Atanasova L."/>
            <person name="Karlsson M."/>
            <person name="Huettel B."/>
            <person name="Barry K.W."/>
            <person name="Haridas S."/>
            <person name="Chen C."/>
            <person name="Bauer D."/>
            <person name="Andreopoulos W."/>
            <person name="Pangilinan J."/>
            <person name="LaButti K."/>
            <person name="Riley R."/>
            <person name="Lipzen A."/>
            <person name="Clum A."/>
            <person name="Drula E."/>
            <person name="Henrissat B."/>
            <person name="Kohler A."/>
            <person name="Grigoriev I.V."/>
            <person name="Martin F.M."/>
            <person name="Hacquard S."/>
        </authorList>
    </citation>
    <scope>NUCLEOTIDE SEQUENCE</scope>
    <source>
        <strain evidence="19">MPI-SDFR-AT-0117</strain>
    </source>
</reference>
<evidence type="ECO:0000256" key="9">
    <source>
        <dbReference type="ARBA" id="ARBA00023239"/>
    </source>
</evidence>
<gene>
    <name evidence="19" type="ORF">F5X68DRAFT_237985</name>
</gene>
<dbReference type="PANTHER" id="PTHR21000">
    <property type="entry name" value="DIHYDROXY-ACID DEHYDRATASE DAD"/>
    <property type="match status" value="1"/>
</dbReference>
<proteinExistence type="inferred from homology"/>
<comment type="cofactor">
    <cofactor evidence="15">
        <name>[2Fe-2S] cluster</name>
        <dbReference type="ChEBI" id="CHEBI:190135"/>
    </cofactor>
</comment>
<dbReference type="InterPro" id="IPR042096">
    <property type="entry name" value="Dihydro-acid_dehy_C"/>
</dbReference>
<name>A0A9P8UUX5_9PEZI</name>
<evidence type="ECO:0000256" key="1">
    <source>
        <dbReference type="ARBA" id="ARBA00001946"/>
    </source>
</evidence>
<dbReference type="EMBL" id="JAGSXJ010000058">
    <property type="protein sequence ID" value="KAH6658843.1"/>
    <property type="molecule type" value="Genomic_DNA"/>
</dbReference>
<evidence type="ECO:0000256" key="5">
    <source>
        <dbReference type="ARBA" id="ARBA00022723"/>
    </source>
</evidence>
<comment type="catalytic activity">
    <reaction evidence="11">
        <text>(2R)-2,3-dihydroxy-3-methylbutanoate = 3-methyl-2-oxobutanoate + H2O</text>
        <dbReference type="Rhea" id="RHEA:24809"/>
        <dbReference type="ChEBI" id="CHEBI:11851"/>
        <dbReference type="ChEBI" id="CHEBI:15377"/>
        <dbReference type="ChEBI" id="CHEBI:49072"/>
        <dbReference type="EC" id="4.2.1.9"/>
    </reaction>
    <physiologicalReaction direction="left-to-right" evidence="11">
        <dbReference type="Rhea" id="RHEA:24810"/>
    </physiologicalReaction>
</comment>
<evidence type="ECO:0000313" key="19">
    <source>
        <dbReference type="EMBL" id="KAH6658843.1"/>
    </source>
</evidence>
<feature type="domain" description="Dihydroxy-acid/6-phosphogluconate dehydratase N-terminal" evidence="17">
    <location>
        <begin position="69"/>
        <end position="397"/>
    </location>
</feature>
<comment type="pathway">
    <text evidence="12">Amino-acid biosynthesis; L-valine biosynthesis; L-valine from pyruvate: step 3/4.</text>
</comment>
<comment type="similarity">
    <text evidence="2">Belongs to the IlvD/Edd family.</text>
</comment>
<keyword evidence="10" id="KW-0100">Branched-chain amino acid biosynthesis</keyword>
<keyword evidence="9" id="KW-0456">Lyase</keyword>
<dbReference type="Pfam" id="PF00920">
    <property type="entry name" value="ILVD_EDD_N"/>
    <property type="match status" value="1"/>
</dbReference>
<dbReference type="Gene3D" id="3.50.30.80">
    <property type="entry name" value="IlvD/EDD C-terminal domain-like"/>
    <property type="match status" value="1"/>
</dbReference>
<evidence type="ECO:0000259" key="18">
    <source>
        <dbReference type="Pfam" id="PF24877"/>
    </source>
</evidence>
<dbReference type="PANTHER" id="PTHR21000:SF13">
    <property type="entry name" value="DIHYDROXY-ACID DEHYDRATASE"/>
    <property type="match status" value="1"/>
</dbReference>
<evidence type="ECO:0000256" key="7">
    <source>
        <dbReference type="ARBA" id="ARBA00023004"/>
    </source>
</evidence>
<evidence type="ECO:0000256" key="6">
    <source>
        <dbReference type="ARBA" id="ARBA00022842"/>
    </source>
</evidence>
<keyword evidence="8" id="KW-0411">Iron-sulfur</keyword>
<dbReference type="EC" id="4.2.1.9" evidence="14"/>
<organism evidence="19 20">
    <name type="scientific">Plectosphaerella plurivora</name>
    <dbReference type="NCBI Taxonomy" id="936078"/>
    <lineage>
        <taxon>Eukaryota</taxon>
        <taxon>Fungi</taxon>
        <taxon>Dikarya</taxon>
        <taxon>Ascomycota</taxon>
        <taxon>Pezizomycotina</taxon>
        <taxon>Sordariomycetes</taxon>
        <taxon>Hypocreomycetidae</taxon>
        <taxon>Glomerellales</taxon>
        <taxon>Plectosphaerellaceae</taxon>
        <taxon>Plectosphaerella</taxon>
    </lineage>
</organism>
<dbReference type="InterPro" id="IPR020558">
    <property type="entry name" value="DiOHA_6PGluconate_deHydtase_CS"/>
</dbReference>
<comment type="catalytic activity">
    <reaction evidence="16">
        <text>(2R,3R)-2,3-dihydroxy-3-methylpentanoate = (S)-3-methyl-2-oxopentanoate + H2O</text>
        <dbReference type="Rhea" id="RHEA:27694"/>
        <dbReference type="ChEBI" id="CHEBI:15377"/>
        <dbReference type="ChEBI" id="CHEBI:35146"/>
        <dbReference type="ChEBI" id="CHEBI:49258"/>
        <dbReference type="EC" id="4.2.1.9"/>
    </reaction>
    <physiologicalReaction direction="left-to-right" evidence="16">
        <dbReference type="Rhea" id="RHEA:27695"/>
    </physiologicalReaction>
</comment>
<dbReference type="PROSITE" id="PS00886">
    <property type="entry name" value="ILVD_EDD_1"/>
    <property type="match status" value="1"/>
</dbReference>
<dbReference type="GO" id="GO:0009082">
    <property type="term" value="P:branched-chain amino acid biosynthetic process"/>
    <property type="evidence" value="ECO:0007669"/>
    <property type="project" value="UniProtKB-KW"/>
</dbReference>
<keyword evidence="6" id="KW-0460">Magnesium</keyword>
<dbReference type="PROSITE" id="PS00887">
    <property type="entry name" value="ILVD_EDD_2"/>
    <property type="match status" value="1"/>
</dbReference>
<dbReference type="Pfam" id="PF24877">
    <property type="entry name" value="ILV_EDD_C"/>
    <property type="match status" value="1"/>
</dbReference>
<evidence type="ECO:0000313" key="20">
    <source>
        <dbReference type="Proteomes" id="UP000770015"/>
    </source>
</evidence>
<protein>
    <recommendedName>
        <fullName evidence="14">dihydroxy-acid dehydratase</fullName>
        <ecNumber evidence="14">4.2.1.9</ecNumber>
    </recommendedName>
</protein>
<evidence type="ECO:0000256" key="13">
    <source>
        <dbReference type="ARBA" id="ARBA00029437"/>
    </source>
</evidence>
<keyword evidence="5" id="KW-0479">Metal-binding</keyword>
<evidence type="ECO:0000256" key="2">
    <source>
        <dbReference type="ARBA" id="ARBA00006486"/>
    </source>
</evidence>
<evidence type="ECO:0000256" key="11">
    <source>
        <dbReference type="ARBA" id="ARBA00029304"/>
    </source>
</evidence>
<dbReference type="InterPro" id="IPR000581">
    <property type="entry name" value="ILV_EDD_N"/>
</dbReference>
<dbReference type="GO" id="GO:0008652">
    <property type="term" value="P:amino acid biosynthetic process"/>
    <property type="evidence" value="ECO:0007669"/>
    <property type="project" value="UniProtKB-KW"/>
</dbReference>
<evidence type="ECO:0000256" key="8">
    <source>
        <dbReference type="ARBA" id="ARBA00023014"/>
    </source>
</evidence>
<evidence type="ECO:0000256" key="4">
    <source>
        <dbReference type="ARBA" id="ARBA00022714"/>
    </source>
</evidence>
<dbReference type="SUPFAM" id="SSF143975">
    <property type="entry name" value="IlvD/EDD N-terminal domain-like"/>
    <property type="match status" value="1"/>
</dbReference>
<dbReference type="InterPro" id="IPR050165">
    <property type="entry name" value="DHAD_IlvD/Edd"/>
</dbReference>
<evidence type="ECO:0000256" key="14">
    <source>
        <dbReference type="ARBA" id="ARBA00029490"/>
    </source>
</evidence>
<dbReference type="AlphaFoldDB" id="A0A9P8UUX5"/>
<dbReference type="NCBIfam" id="NF002068">
    <property type="entry name" value="PRK00911.1"/>
    <property type="match status" value="1"/>
</dbReference>
<dbReference type="GO" id="GO:0051537">
    <property type="term" value="F:2 iron, 2 sulfur cluster binding"/>
    <property type="evidence" value="ECO:0007669"/>
    <property type="project" value="UniProtKB-KW"/>
</dbReference>
<dbReference type="GO" id="GO:0046872">
    <property type="term" value="F:metal ion binding"/>
    <property type="evidence" value="ECO:0007669"/>
    <property type="project" value="UniProtKB-KW"/>
</dbReference>
<keyword evidence="20" id="KW-1185">Reference proteome</keyword>
<comment type="pathway">
    <text evidence="13">Amino-acid biosynthesis; L-isoleucine biosynthesis; L-isoleucine from 2-oxobutanoate: step 3/4.</text>
</comment>
<dbReference type="InterPro" id="IPR004404">
    <property type="entry name" value="DihydroxyA_deHydtase"/>
</dbReference>
<dbReference type="FunFam" id="3.50.30.80:FF:000001">
    <property type="entry name" value="Dihydroxy-acid dehydratase"/>
    <property type="match status" value="1"/>
</dbReference>
<evidence type="ECO:0000256" key="10">
    <source>
        <dbReference type="ARBA" id="ARBA00023304"/>
    </source>
</evidence>
<dbReference type="GO" id="GO:0005739">
    <property type="term" value="C:mitochondrion"/>
    <property type="evidence" value="ECO:0007669"/>
    <property type="project" value="TreeGrafter"/>
</dbReference>
<dbReference type="NCBIfam" id="TIGR00110">
    <property type="entry name" value="ilvD"/>
    <property type="match status" value="1"/>
</dbReference>
<sequence>MALPTIETKHHASQQTDYLEFPHNDGMRNGEAILNRHSSFITNEHDFPAARTMLFAAGVPDKESMEKSPQVGIATVWWEGNPCNMHLLELGREVKQSVQRKGYLAWQYNTIGVSDGITMGNEGMRFSLQSREIIADSVETVTCAQAHDSCIAIPGCDKNMPGCVMGIARHNRPSVVIYGGTSRSGHSRTMGRPIDMNTPSEARGAYVLGTLHSWASGAKYTAEEIMHDIETNSVPGPGACGGMYTANSLATVIETLGLSIPGSSSSPALSPEKFRECNRMGEIIEICLKKNIRPSDLLTKTAFENALTMIMALGCSTNSVLHTIAMARSAGIELDIDDFQRVSNKTPFIANMTPSGKYSMEDLFEVGGIPSVMKLLIAAGFMDGTTMTVTGKTMAENVEPWPSLPQGQEIIRSISNPIRSKGHIEILRGNIAPGGAVAKITGKQGSYFKGTARVFDKEHQLCAALDRGLLPRDEPLVLVVRYEGPKGGPGMPEQLRASGALMGGGYTNVALITDGRYSGASHGFIVGHIVPEAAAGGPIAVIEDGDVISIDTTTHRIDMLGITDDEIQKRLVSWTMPPRPVRKGTLAKYAHLVSNASQGAVTDMFF</sequence>
<dbReference type="SUPFAM" id="SSF52016">
    <property type="entry name" value="LeuD/IlvD-like"/>
    <property type="match status" value="1"/>
</dbReference>
<dbReference type="InterPro" id="IPR056740">
    <property type="entry name" value="ILV_EDD_C"/>
</dbReference>
<evidence type="ECO:0000256" key="16">
    <source>
        <dbReference type="ARBA" id="ARBA00052865"/>
    </source>
</evidence>
<evidence type="ECO:0000256" key="3">
    <source>
        <dbReference type="ARBA" id="ARBA00022605"/>
    </source>
</evidence>
<keyword evidence="7" id="KW-0408">Iron</keyword>
<dbReference type="InterPro" id="IPR037237">
    <property type="entry name" value="IlvD/EDD_N"/>
</dbReference>
<keyword evidence="3" id="KW-0028">Amino-acid biosynthesis</keyword>
<evidence type="ECO:0000259" key="17">
    <source>
        <dbReference type="Pfam" id="PF00920"/>
    </source>
</evidence>
<keyword evidence="4" id="KW-0001">2Fe-2S</keyword>
<accession>A0A9P8UUX5</accession>
<evidence type="ECO:0000256" key="15">
    <source>
        <dbReference type="ARBA" id="ARBA00034078"/>
    </source>
</evidence>